<evidence type="ECO:0000313" key="1">
    <source>
        <dbReference type="EMBL" id="CDW33927.1"/>
    </source>
</evidence>
<name>A0A0K2U7N8_LEPSM</name>
<organism evidence="1">
    <name type="scientific">Lepeophtheirus salmonis</name>
    <name type="common">Salmon louse</name>
    <name type="synonym">Caligus salmonis</name>
    <dbReference type="NCBI Taxonomy" id="72036"/>
    <lineage>
        <taxon>Eukaryota</taxon>
        <taxon>Metazoa</taxon>
        <taxon>Ecdysozoa</taxon>
        <taxon>Arthropoda</taxon>
        <taxon>Crustacea</taxon>
        <taxon>Multicrustacea</taxon>
        <taxon>Hexanauplia</taxon>
        <taxon>Copepoda</taxon>
        <taxon>Siphonostomatoida</taxon>
        <taxon>Caligidae</taxon>
        <taxon>Lepeophtheirus</taxon>
    </lineage>
</organism>
<dbReference type="EMBL" id="HACA01016566">
    <property type="protein sequence ID" value="CDW33927.1"/>
    <property type="molecule type" value="Transcribed_RNA"/>
</dbReference>
<dbReference type="AlphaFoldDB" id="A0A0K2U7N8"/>
<dbReference type="InterPro" id="IPR036397">
    <property type="entry name" value="RNaseH_sf"/>
</dbReference>
<proteinExistence type="predicted"/>
<sequence>MKIKFPPTVMVFGVVSSEGHVMPPHIFETGLRGEHGHHSRGYGSRTRLQPKAKRTQEWLKSNAFVFVLFSSWPPSSPDLNTLDYFVWS</sequence>
<dbReference type="GO" id="GO:0003676">
    <property type="term" value="F:nucleic acid binding"/>
    <property type="evidence" value="ECO:0007669"/>
    <property type="project" value="InterPro"/>
</dbReference>
<dbReference type="Gene3D" id="3.30.420.10">
    <property type="entry name" value="Ribonuclease H-like superfamily/Ribonuclease H"/>
    <property type="match status" value="1"/>
</dbReference>
<reference evidence="1" key="1">
    <citation type="submission" date="2014-05" db="EMBL/GenBank/DDBJ databases">
        <authorList>
            <person name="Chronopoulou M."/>
        </authorList>
    </citation>
    <scope>NUCLEOTIDE SEQUENCE</scope>
    <source>
        <tissue evidence="1">Whole organism</tissue>
    </source>
</reference>
<accession>A0A0K2U7N8</accession>
<protein>
    <submittedName>
        <fullName evidence="1">Uncharacterized protein</fullName>
    </submittedName>
</protein>